<evidence type="ECO:0000313" key="2">
    <source>
        <dbReference type="EMBL" id="CUQ20708.1"/>
    </source>
</evidence>
<protein>
    <submittedName>
        <fullName evidence="2">Phage membrane protein</fullName>
    </submittedName>
</protein>
<gene>
    <name evidence="2" type="ORF">ERS852480_05145</name>
</gene>
<evidence type="ECO:0000313" key="3">
    <source>
        <dbReference type="Proteomes" id="UP000095512"/>
    </source>
</evidence>
<sequence>MKYLMSAEWWKAAGIRAVKTMCQTGAALVVTQLPGGSVDWVAIGSAAIVAGVASLGTSLAGLPELEKGDNA</sequence>
<dbReference type="Proteomes" id="UP000095512">
    <property type="component" value="Unassembled WGS sequence"/>
</dbReference>
<keyword evidence="1" id="KW-0472">Membrane</keyword>
<proteinExistence type="predicted"/>
<organism evidence="2 3">
    <name type="scientific">Enterocloster clostridioformis</name>
    <dbReference type="NCBI Taxonomy" id="1531"/>
    <lineage>
        <taxon>Bacteria</taxon>
        <taxon>Bacillati</taxon>
        <taxon>Bacillota</taxon>
        <taxon>Clostridia</taxon>
        <taxon>Lachnospirales</taxon>
        <taxon>Lachnospiraceae</taxon>
        <taxon>Enterocloster</taxon>
    </lineage>
</organism>
<name>A0A174UKZ0_9FIRM</name>
<keyword evidence="1" id="KW-0812">Transmembrane</keyword>
<reference evidence="2 3" key="1">
    <citation type="submission" date="2015-09" db="EMBL/GenBank/DDBJ databases">
        <authorList>
            <consortium name="Pathogen Informatics"/>
        </authorList>
    </citation>
    <scope>NUCLEOTIDE SEQUENCE [LARGE SCALE GENOMIC DNA]</scope>
    <source>
        <strain evidence="2 3">2789STDY5834865</strain>
    </source>
</reference>
<dbReference type="AlphaFoldDB" id="A0A174UKZ0"/>
<dbReference type="RefSeq" id="WP_070104047.1">
    <property type="nucleotide sequence ID" value="NZ_CZAB01000114.1"/>
</dbReference>
<evidence type="ECO:0000256" key="1">
    <source>
        <dbReference type="SAM" id="Phobius"/>
    </source>
</evidence>
<dbReference type="InterPro" id="IPR020109">
    <property type="entry name" value="Holin_r1t"/>
</dbReference>
<dbReference type="Pfam" id="PF16945">
    <property type="entry name" value="Phage_r1t_holin"/>
    <property type="match status" value="1"/>
</dbReference>
<feature type="transmembrane region" description="Helical" evidence="1">
    <location>
        <begin position="40"/>
        <end position="62"/>
    </location>
</feature>
<accession>A0A174UKZ0</accession>
<keyword evidence="1" id="KW-1133">Transmembrane helix</keyword>
<dbReference type="EMBL" id="CZAB01000114">
    <property type="protein sequence ID" value="CUQ20708.1"/>
    <property type="molecule type" value="Genomic_DNA"/>
</dbReference>